<keyword evidence="4" id="KW-0508">mRNA splicing</keyword>
<reference evidence="8" key="1">
    <citation type="submission" date="2020-06" db="EMBL/GenBank/DDBJ databases">
        <title>Draft genome of Bugula neritina, a colonial animal packing powerful symbionts and potential medicines.</title>
        <authorList>
            <person name="Rayko M."/>
        </authorList>
    </citation>
    <scope>NUCLEOTIDE SEQUENCE [LARGE SCALE GENOMIC DNA]</scope>
    <source>
        <strain evidence="8">Kwan_BN1</strain>
    </source>
</reference>
<dbReference type="GO" id="GO:0008380">
    <property type="term" value="P:RNA splicing"/>
    <property type="evidence" value="ECO:0007669"/>
    <property type="project" value="UniProtKB-KW"/>
</dbReference>
<comment type="subcellular location">
    <subcellularLocation>
        <location evidence="1">Nucleus</location>
        <location evidence="1">Cajal body</location>
    </subcellularLocation>
</comment>
<evidence type="ECO:0000313" key="8">
    <source>
        <dbReference type="EMBL" id="KAF6020726.1"/>
    </source>
</evidence>
<dbReference type="GO" id="GO:0006397">
    <property type="term" value="P:mRNA processing"/>
    <property type="evidence" value="ECO:0007669"/>
    <property type="project" value="UniProtKB-KW"/>
</dbReference>
<dbReference type="AlphaFoldDB" id="A0A7J7J4Z2"/>
<evidence type="ECO:0000259" key="7">
    <source>
        <dbReference type="PROSITE" id="PS50304"/>
    </source>
</evidence>
<feature type="compositionally biased region" description="Low complexity" evidence="6">
    <location>
        <begin position="150"/>
        <end position="168"/>
    </location>
</feature>
<accession>A0A7J7J4Z2</accession>
<dbReference type="GO" id="GO:0015030">
    <property type="term" value="C:Cajal body"/>
    <property type="evidence" value="ECO:0007669"/>
    <property type="project" value="UniProtKB-SubCell"/>
</dbReference>
<evidence type="ECO:0000256" key="3">
    <source>
        <dbReference type="ARBA" id="ARBA00022664"/>
    </source>
</evidence>
<keyword evidence="5" id="KW-0539">Nucleus</keyword>
<comment type="caution">
    <text evidence="8">The sequence shown here is derived from an EMBL/GenBank/DDBJ whole genome shotgun (WGS) entry which is preliminary data.</text>
</comment>
<dbReference type="Pfam" id="PF06003">
    <property type="entry name" value="SMN_Tudor"/>
    <property type="match status" value="1"/>
</dbReference>
<feature type="domain" description="Tudor" evidence="7">
    <location>
        <begin position="170"/>
        <end position="229"/>
    </location>
</feature>
<protein>
    <submittedName>
        <fullName evidence="8">SMNDC1</fullName>
    </submittedName>
</protein>
<gene>
    <name evidence="8" type="ORF">EB796_020976</name>
</gene>
<dbReference type="PANTHER" id="PTHR46297">
    <property type="entry name" value="ZINC FINGER CCCH-TYPE WITH G PATCH DOMAIN-CONTAINING PROTEIN"/>
    <property type="match status" value="1"/>
</dbReference>
<organism evidence="8 9">
    <name type="scientific">Bugula neritina</name>
    <name type="common">Brown bryozoan</name>
    <name type="synonym">Sertularia neritina</name>
    <dbReference type="NCBI Taxonomy" id="10212"/>
    <lineage>
        <taxon>Eukaryota</taxon>
        <taxon>Metazoa</taxon>
        <taxon>Spiralia</taxon>
        <taxon>Lophotrochozoa</taxon>
        <taxon>Bryozoa</taxon>
        <taxon>Gymnolaemata</taxon>
        <taxon>Cheilostomatida</taxon>
        <taxon>Flustrina</taxon>
        <taxon>Buguloidea</taxon>
        <taxon>Bugulidae</taxon>
        <taxon>Bugula</taxon>
    </lineage>
</organism>
<evidence type="ECO:0000256" key="6">
    <source>
        <dbReference type="SAM" id="MobiDB-lite"/>
    </source>
</evidence>
<proteinExistence type="inferred from homology"/>
<dbReference type="InterPro" id="IPR010304">
    <property type="entry name" value="SMN_Tudor"/>
</dbReference>
<dbReference type="OrthoDB" id="79171at2759"/>
<evidence type="ECO:0000256" key="2">
    <source>
        <dbReference type="ARBA" id="ARBA00005371"/>
    </source>
</evidence>
<dbReference type="SUPFAM" id="SSF63748">
    <property type="entry name" value="Tudor/PWWP/MBT"/>
    <property type="match status" value="1"/>
</dbReference>
<dbReference type="Proteomes" id="UP000593567">
    <property type="component" value="Unassembled WGS sequence"/>
</dbReference>
<evidence type="ECO:0000256" key="1">
    <source>
        <dbReference type="ARBA" id="ARBA00004408"/>
    </source>
</evidence>
<dbReference type="SMART" id="SM00333">
    <property type="entry name" value="TUDOR"/>
    <property type="match status" value="1"/>
</dbReference>
<comment type="similarity">
    <text evidence="2">Belongs to the SMN family.</text>
</comment>
<dbReference type="CDD" id="cd20399">
    <property type="entry name" value="Tudor_SPF30"/>
    <property type="match status" value="1"/>
</dbReference>
<keyword evidence="9" id="KW-1185">Reference proteome</keyword>
<name>A0A7J7J4Z2_BUGNE</name>
<dbReference type="EMBL" id="VXIV02003148">
    <property type="protein sequence ID" value="KAF6020726.1"/>
    <property type="molecule type" value="Genomic_DNA"/>
</dbReference>
<dbReference type="PROSITE" id="PS50304">
    <property type="entry name" value="TUDOR"/>
    <property type="match status" value="1"/>
</dbReference>
<dbReference type="InterPro" id="IPR002999">
    <property type="entry name" value="Tudor"/>
</dbReference>
<evidence type="ECO:0000313" key="9">
    <source>
        <dbReference type="Proteomes" id="UP000593567"/>
    </source>
</evidence>
<dbReference type="GO" id="GO:0005737">
    <property type="term" value="C:cytoplasm"/>
    <property type="evidence" value="ECO:0007669"/>
    <property type="project" value="InterPro"/>
</dbReference>
<dbReference type="Gene3D" id="2.30.30.140">
    <property type="match status" value="1"/>
</dbReference>
<feature type="region of interest" description="Disordered" evidence="6">
    <location>
        <begin position="147"/>
        <end position="169"/>
    </location>
</feature>
<sequence>MRTTNILLGLPQKLRKIILWTRSVARSYALVSGICNSVSHIVVVKDLRKLTVLIYRLFIILQLYTYLNSLNLKLEPFLKQFGLKSSYHIMATNIEQFKVNLATYVEQLSQVDAALTVDPENEELTKLKTDLAEVIELTEELIRQNAPANETQQAASAESSAASGTQTERTWSSGDKCMAIWSNDGQYYPCTVDEILEDGTCSVNFEGYNQSEVTQVSSLQPYDPARAKETRNKLVSVCYISDTKIFTL</sequence>
<dbReference type="GO" id="GO:0003723">
    <property type="term" value="F:RNA binding"/>
    <property type="evidence" value="ECO:0007669"/>
    <property type="project" value="InterPro"/>
</dbReference>
<evidence type="ECO:0000256" key="4">
    <source>
        <dbReference type="ARBA" id="ARBA00023187"/>
    </source>
</evidence>
<keyword evidence="3" id="KW-0507">mRNA processing</keyword>
<evidence type="ECO:0000256" key="5">
    <source>
        <dbReference type="ARBA" id="ARBA00023242"/>
    </source>
</evidence>